<keyword evidence="7" id="KW-0449">Lipoprotein</keyword>
<comment type="similarity">
    <text evidence="2">Belongs to the GerABKC lipoprotein family.</text>
</comment>
<dbReference type="InterPro" id="IPR057336">
    <property type="entry name" value="GerAC_N"/>
</dbReference>
<dbReference type="RefSeq" id="WP_264142954.1">
    <property type="nucleotide sequence ID" value="NZ_JAOYEY010000037.1"/>
</dbReference>
<evidence type="ECO:0000259" key="10">
    <source>
        <dbReference type="Pfam" id="PF25198"/>
    </source>
</evidence>
<dbReference type="NCBIfam" id="TIGR02887">
    <property type="entry name" value="spore_ger_x_C"/>
    <property type="match status" value="1"/>
</dbReference>
<evidence type="ECO:0000256" key="6">
    <source>
        <dbReference type="ARBA" id="ARBA00023139"/>
    </source>
</evidence>
<dbReference type="PANTHER" id="PTHR35789:SF1">
    <property type="entry name" value="SPORE GERMINATION PROTEIN B3"/>
    <property type="match status" value="1"/>
</dbReference>
<feature type="domain" description="Spore germination protein N-terminal" evidence="10">
    <location>
        <begin position="18"/>
        <end position="192"/>
    </location>
</feature>
<feature type="domain" description="Spore germination GerAC-like C-terminal" evidence="9">
    <location>
        <begin position="218"/>
        <end position="387"/>
    </location>
</feature>
<name>A0ABT3DH63_9BACI</name>
<keyword evidence="5" id="KW-0472">Membrane</keyword>
<evidence type="ECO:0000256" key="1">
    <source>
        <dbReference type="ARBA" id="ARBA00004635"/>
    </source>
</evidence>
<dbReference type="PANTHER" id="PTHR35789">
    <property type="entry name" value="SPORE GERMINATION PROTEIN B3"/>
    <property type="match status" value="1"/>
</dbReference>
<sequence length="396" mass="44316">MKRILLFLICMLLSSCSNYRELNNLAAIISVGVDKGKEDGYRVTFQVVNPGQLTKTGGNSPGLPLINYPVEGETLNDAYRKSSSIIPREIITSHLSLLIIGEEQAREGIYPLLDSFERAKQTRSSVLVFIARGMSAEEVLEVVEPIESNPTKSIISTTENNKKLYGIGDLIPVYELVSMFSSEGKAPIITGISHSKPKEGDRQSQNLEKMTPSVIEVDGIGIFKDDRLVRWIDGEQARIAQMILSESKSTTFPFSCSRIDSGSNKEKLTLTTRGISSTLTTKVKNSEILLTIDIVLPADISDFNCNMDLEDPKTIERIEKTFEDEVKSQINQVMETVQKEQTDVFGFGEKLSKSDPKYWEKHKKEWDDLFSKASFSININSKISNTGMRTNTFKMK</sequence>
<keyword evidence="3" id="KW-0309">Germination</keyword>
<evidence type="ECO:0000313" key="12">
    <source>
        <dbReference type="Proteomes" id="UP001526147"/>
    </source>
</evidence>
<evidence type="ECO:0000256" key="8">
    <source>
        <dbReference type="SAM" id="SignalP"/>
    </source>
</evidence>
<evidence type="ECO:0000256" key="2">
    <source>
        <dbReference type="ARBA" id="ARBA00007886"/>
    </source>
</evidence>
<reference evidence="11 12" key="1">
    <citation type="submission" date="2022-10" db="EMBL/GenBank/DDBJ databases">
        <title>Draft genome assembly of moderately radiation resistant bacterium Metabacillus halosaccharovorans.</title>
        <authorList>
            <person name="Pal S."/>
            <person name="Gopinathan A."/>
        </authorList>
    </citation>
    <scope>NUCLEOTIDE SEQUENCE [LARGE SCALE GENOMIC DNA]</scope>
    <source>
        <strain evidence="11 12">VITHBRA001</strain>
    </source>
</reference>
<evidence type="ECO:0000256" key="5">
    <source>
        <dbReference type="ARBA" id="ARBA00023136"/>
    </source>
</evidence>
<dbReference type="EMBL" id="JAOYEY010000037">
    <property type="protein sequence ID" value="MCV9886322.1"/>
    <property type="molecule type" value="Genomic_DNA"/>
</dbReference>
<comment type="caution">
    <text evidence="11">The sequence shown here is derived from an EMBL/GenBank/DDBJ whole genome shotgun (WGS) entry which is preliminary data.</text>
</comment>
<evidence type="ECO:0000256" key="7">
    <source>
        <dbReference type="ARBA" id="ARBA00023288"/>
    </source>
</evidence>
<dbReference type="PROSITE" id="PS51257">
    <property type="entry name" value="PROKAR_LIPOPROTEIN"/>
    <property type="match status" value="1"/>
</dbReference>
<feature type="signal peptide" evidence="8">
    <location>
        <begin position="1"/>
        <end position="20"/>
    </location>
</feature>
<evidence type="ECO:0000313" key="11">
    <source>
        <dbReference type="EMBL" id="MCV9886322.1"/>
    </source>
</evidence>
<dbReference type="Pfam" id="PF25198">
    <property type="entry name" value="Spore_GerAC_N"/>
    <property type="match status" value="1"/>
</dbReference>
<evidence type="ECO:0000259" key="9">
    <source>
        <dbReference type="Pfam" id="PF05504"/>
    </source>
</evidence>
<protein>
    <submittedName>
        <fullName evidence="11">Ger(X)C family spore germination protein</fullName>
    </submittedName>
</protein>
<keyword evidence="4 8" id="KW-0732">Signal</keyword>
<evidence type="ECO:0000256" key="3">
    <source>
        <dbReference type="ARBA" id="ARBA00022544"/>
    </source>
</evidence>
<dbReference type="InterPro" id="IPR046953">
    <property type="entry name" value="Spore_GerAC-like_C"/>
</dbReference>
<evidence type="ECO:0000256" key="4">
    <source>
        <dbReference type="ARBA" id="ARBA00022729"/>
    </source>
</evidence>
<dbReference type="Pfam" id="PF05504">
    <property type="entry name" value="Spore_GerAC"/>
    <property type="match status" value="1"/>
</dbReference>
<comment type="subcellular location">
    <subcellularLocation>
        <location evidence="1">Membrane</location>
        <topology evidence="1">Lipid-anchor</topology>
    </subcellularLocation>
</comment>
<accession>A0ABT3DH63</accession>
<dbReference type="Proteomes" id="UP001526147">
    <property type="component" value="Unassembled WGS sequence"/>
</dbReference>
<dbReference type="Gene3D" id="6.20.190.10">
    <property type="entry name" value="Nutrient germinant receptor protein C, domain 1"/>
    <property type="match status" value="1"/>
</dbReference>
<keyword evidence="12" id="KW-1185">Reference proteome</keyword>
<feature type="chain" id="PRO_5046114163" evidence="8">
    <location>
        <begin position="21"/>
        <end position="396"/>
    </location>
</feature>
<gene>
    <name evidence="11" type="ORF">OIH86_11695</name>
</gene>
<dbReference type="InterPro" id="IPR008844">
    <property type="entry name" value="Spore_GerAC-like"/>
</dbReference>
<organism evidence="11 12">
    <name type="scientific">Metabacillus halosaccharovorans</name>
    <dbReference type="NCBI Taxonomy" id="930124"/>
    <lineage>
        <taxon>Bacteria</taxon>
        <taxon>Bacillati</taxon>
        <taxon>Bacillota</taxon>
        <taxon>Bacilli</taxon>
        <taxon>Bacillales</taxon>
        <taxon>Bacillaceae</taxon>
        <taxon>Metabacillus</taxon>
    </lineage>
</organism>
<dbReference type="InterPro" id="IPR038501">
    <property type="entry name" value="Spore_GerAC_C_sf"/>
</dbReference>
<dbReference type="Gene3D" id="3.30.300.210">
    <property type="entry name" value="Nutrient germinant receptor protein C, domain 3"/>
    <property type="match status" value="1"/>
</dbReference>
<keyword evidence="6" id="KW-0564">Palmitate</keyword>
<proteinExistence type="inferred from homology"/>